<evidence type="ECO:0000313" key="2">
    <source>
        <dbReference type="EMBL" id="AMK10567.1"/>
    </source>
</evidence>
<evidence type="ECO:0000313" key="4">
    <source>
        <dbReference type="Proteomes" id="UP000055611"/>
    </source>
</evidence>
<evidence type="ECO:0000256" key="1">
    <source>
        <dbReference type="SAM" id="SignalP"/>
    </source>
</evidence>
<evidence type="ECO:0000313" key="3">
    <source>
        <dbReference type="EMBL" id="TDT89028.1"/>
    </source>
</evidence>
<evidence type="ECO:0008006" key="6">
    <source>
        <dbReference type="Google" id="ProtNLM"/>
    </source>
</evidence>
<reference evidence="2 4" key="1">
    <citation type="journal article" date="2016" name="Front. Microbiol.">
        <title>Genome Sequence of the Piezophilic, Mesophilic Sulfate-Reducing Bacterium Desulfovibrio indicus J2T.</title>
        <authorList>
            <person name="Cao J."/>
            <person name="Maignien L."/>
            <person name="Shao Z."/>
            <person name="Alain K."/>
            <person name="Jebbar M."/>
        </authorList>
    </citation>
    <scope>NUCLEOTIDE SEQUENCE [LARGE SCALE GENOMIC DNA]</scope>
    <source>
        <strain evidence="2 4">J2</strain>
    </source>
</reference>
<protein>
    <recommendedName>
        <fullName evidence="6">Inhibitor I9 domain-containing protein</fullName>
    </recommendedName>
</protein>
<keyword evidence="1" id="KW-0732">Signal</keyword>
<gene>
    <name evidence="2" type="ORF">AWY79_05260</name>
    <name evidence="3" type="ORF">EDC59_10421</name>
</gene>
<dbReference type="Proteomes" id="UP000295506">
    <property type="component" value="Unassembled WGS sequence"/>
</dbReference>
<dbReference type="KEGG" id="dej:AWY79_05260"/>
<organism evidence="3 5">
    <name type="scientific">Pseudodesulfovibrio indicus</name>
    <dbReference type="NCBI Taxonomy" id="1716143"/>
    <lineage>
        <taxon>Bacteria</taxon>
        <taxon>Pseudomonadati</taxon>
        <taxon>Thermodesulfobacteriota</taxon>
        <taxon>Desulfovibrionia</taxon>
        <taxon>Desulfovibrionales</taxon>
        <taxon>Desulfovibrionaceae</taxon>
    </lineage>
</organism>
<keyword evidence="4" id="KW-1185">Reference proteome</keyword>
<reference evidence="3 5" key="2">
    <citation type="submission" date="2019-03" db="EMBL/GenBank/DDBJ databases">
        <title>Genomic Encyclopedia of Type Strains, Phase IV (KMG-IV): sequencing the most valuable type-strain genomes for metagenomic binning, comparative biology and taxonomic classification.</title>
        <authorList>
            <person name="Goeker M."/>
        </authorList>
    </citation>
    <scope>NUCLEOTIDE SEQUENCE [LARGE SCALE GENOMIC DNA]</scope>
    <source>
        <strain evidence="3 5">DSM 101483</strain>
    </source>
</reference>
<dbReference type="OrthoDB" id="5513101at2"/>
<dbReference type="RefSeq" id="WP_066801254.1">
    <property type="nucleotide sequence ID" value="NZ_CP014206.1"/>
</dbReference>
<sequence length="166" mass="18280">MHKFAILAILALLSTGAFFASGVPASAQEVASVAPGNASQPVTAANMPLYLDEGLATKHADFEKFAKTRAQALNRNHRLSRQRMQIVKQPDGSYLARYHAIDLDSISTKVSRSKSKTIPFVGVMRFQEMVMEAVGNSPELCRTAHFKPVSAIPNRQIFSYKKGTWQ</sequence>
<name>A0A126QL70_9BACT</name>
<proteinExistence type="predicted"/>
<dbReference type="EMBL" id="SOBK01000004">
    <property type="protein sequence ID" value="TDT89028.1"/>
    <property type="molecule type" value="Genomic_DNA"/>
</dbReference>
<accession>A0A126QL70</accession>
<dbReference type="EMBL" id="CP014206">
    <property type="protein sequence ID" value="AMK10567.1"/>
    <property type="molecule type" value="Genomic_DNA"/>
</dbReference>
<feature type="signal peptide" evidence="1">
    <location>
        <begin position="1"/>
        <end position="20"/>
    </location>
</feature>
<evidence type="ECO:0000313" key="5">
    <source>
        <dbReference type="Proteomes" id="UP000295506"/>
    </source>
</evidence>
<dbReference type="AlphaFoldDB" id="A0A126QL70"/>
<dbReference type="Proteomes" id="UP000055611">
    <property type="component" value="Chromosome"/>
</dbReference>
<feature type="chain" id="PRO_5044548125" description="Inhibitor I9 domain-containing protein" evidence="1">
    <location>
        <begin position="21"/>
        <end position="166"/>
    </location>
</feature>